<dbReference type="AlphaFoldDB" id="G2YNV1"/>
<accession>G2YNV1</accession>
<protein>
    <submittedName>
        <fullName evidence="1">Uncharacterized protein</fullName>
    </submittedName>
</protein>
<sequence>MKLQNIEFPQKIITLEPKPISDTSNVIQFIRADEFVTTKIMIPSEIHAVILEF</sequence>
<proteinExistence type="predicted"/>
<organism evidence="1 2">
    <name type="scientific">Botryotinia fuckeliana (strain T4)</name>
    <name type="common">Noble rot fungus</name>
    <name type="synonym">Botrytis cinerea</name>
    <dbReference type="NCBI Taxonomy" id="999810"/>
    <lineage>
        <taxon>Eukaryota</taxon>
        <taxon>Fungi</taxon>
        <taxon>Dikarya</taxon>
        <taxon>Ascomycota</taxon>
        <taxon>Pezizomycotina</taxon>
        <taxon>Leotiomycetes</taxon>
        <taxon>Helotiales</taxon>
        <taxon>Sclerotiniaceae</taxon>
        <taxon>Botrytis</taxon>
    </lineage>
</organism>
<dbReference type="HOGENOM" id="CLU_3068434_0_0_1"/>
<dbReference type="EMBL" id="FQ790346">
    <property type="protein sequence ID" value="CCD53299.1"/>
    <property type="molecule type" value="Genomic_DNA"/>
</dbReference>
<gene>
    <name evidence="1" type="ORF">BofuT4_uP123180.1</name>
</gene>
<evidence type="ECO:0000313" key="1">
    <source>
        <dbReference type="EMBL" id="CCD53299.1"/>
    </source>
</evidence>
<reference evidence="2" key="1">
    <citation type="journal article" date="2011" name="PLoS Genet.">
        <title>Genomic analysis of the necrotrophic fungal pathogens Sclerotinia sclerotiorum and Botrytis cinerea.</title>
        <authorList>
            <person name="Amselem J."/>
            <person name="Cuomo C.A."/>
            <person name="van Kan J.A."/>
            <person name="Viaud M."/>
            <person name="Benito E.P."/>
            <person name="Couloux A."/>
            <person name="Coutinho P.M."/>
            <person name="de Vries R.P."/>
            <person name="Dyer P.S."/>
            <person name="Fillinger S."/>
            <person name="Fournier E."/>
            <person name="Gout L."/>
            <person name="Hahn M."/>
            <person name="Kohn L."/>
            <person name="Lapalu N."/>
            <person name="Plummer K.M."/>
            <person name="Pradier J.M."/>
            <person name="Quevillon E."/>
            <person name="Sharon A."/>
            <person name="Simon A."/>
            <person name="ten Have A."/>
            <person name="Tudzynski B."/>
            <person name="Tudzynski P."/>
            <person name="Wincker P."/>
            <person name="Andrew M."/>
            <person name="Anthouard V."/>
            <person name="Beever R.E."/>
            <person name="Beffa R."/>
            <person name="Benoit I."/>
            <person name="Bouzid O."/>
            <person name="Brault B."/>
            <person name="Chen Z."/>
            <person name="Choquer M."/>
            <person name="Collemare J."/>
            <person name="Cotton P."/>
            <person name="Danchin E.G."/>
            <person name="Da Silva C."/>
            <person name="Gautier A."/>
            <person name="Giraud C."/>
            <person name="Giraud T."/>
            <person name="Gonzalez C."/>
            <person name="Grossetete S."/>
            <person name="Guldener U."/>
            <person name="Henrissat B."/>
            <person name="Howlett B.J."/>
            <person name="Kodira C."/>
            <person name="Kretschmer M."/>
            <person name="Lappartient A."/>
            <person name="Leroch M."/>
            <person name="Levis C."/>
            <person name="Mauceli E."/>
            <person name="Neuveglise C."/>
            <person name="Oeser B."/>
            <person name="Pearson M."/>
            <person name="Poulain J."/>
            <person name="Poussereau N."/>
            <person name="Quesneville H."/>
            <person name="Rascle C."/>
            <person name="Schumacher J."/>
            <person name="Segurens B."/>
            <person name="Sexton A."/>
            <person name="Silva E."/>
            <person name="Sirven C."/>
            <person name="Soanes D.M."/>
            <person name="Talbot N.J."/>
            <person name="Templeton M."/>
            <person name="Yandava C."/>
            <person name="Yarden O."/>
            <person name="Zeng Q."/>
            <person name="Rollins J.A."/>
            <person name="Lebrun M.H."/>
            <person name="Dickman M."/>
        </authorList>
    </citation>
    <scope>NUCLEOTIDE SEQUENCE [LARGE SCALE GENOMIC DNA]</scope>
    <source>
        <strain evidence="2">T4</strain>
    </source>
</reference>
<dbReference type="InParanoid" id="G2YNV1"/>
<name>G2YNV1_BOTF4</name>
<dbReference type="Proteomes" id="UP000008177">
    <property type="component" value="Unplaced contigs"/>
</dbReference>
<evidence type="ECO:0000313" key="2">
    <source>
        <dbReference type="Proteomes" id="UP000008177"/>
    </source>
</evidence>